<comment type="caution">
    <text evidence="2">The sequence shown here is derived from an EMBL/GenBank/DDBJ whole genome shotgun (WGS) entry which is preliminary data.</text>
</comment>
<feature type="transmembrane region" description="Helical" evidence="1">
    <location>
        <begin position="77"/>
        <end position="98"/>
    </location>
</feature>
<keyword evidence="1" id="KW-1133">Transmembrane helix</keyword>
<evidence type="ECO:0000256" key="1">
    <source>
        <dbReference type="SAM" id="Phobius"/>
    </source>
</evidence>
<evidence type="ECO:0000313" key="2">
    <source>
        <dbReference type="EMBL" id="PQO37558.1"/>
    </source>
</evidence>
<dbReference type="RefSeq" id="WP_105328807.1">
    <property type="nucleotide sequence ID" value="NZ_PUHY01000005.1"/>
</dbReference>
<accession>A0A2S8FZE6</accession>
<dbReference type="Proteomes" id="UP000238322">
    <property type="component" value="Unassembled WGS sequence"/>
</dbReference>
<proteinExistence type="predicted"/>
<dbReference type="AlphaFoldDB" id="A0A2S8FZE6"/>
<feature type="transmembrane region" description="Helical" evidence="1">
    <location>
        <begin position="50"/>
        <end position="71"/>
    </location>
</feature>
<sequence>MDTAQPLADRDNPNLHVIGEGAYVTPRLLYLDVTPEKVVLMPREMSKMAMFGLTVLVTPLFAIFGVVAFMFGEHPWIDVGLVAAVWAVTCSIGVVVGWKTHRDSLQGPWLIIDRVKREFVFPRTGESFSFDEIDHLQDIGTYPFQASKWSEETCSSELHLVVNENGTQRRIPFLCGADDTTDEFHQLANALADLNLVPVKRIRGSTNSEVINQSWLTPELVNNA</sequence>
<evidence type="ECO:0000313" key="3">
    <source>
        <dbReference type="Proteomes" id="UP000238322"/>
    </source>
</evidence>
<reference evidence="2 3" key="1">
    <citation type="submission" date="2018-02" db="EMBL/GenBank/DDBJ databases">
        <title>Comparative genomes isolates from brazilian mangrove.</title>
        <authorList>
            <person name="Araujo J.E."/>
            <person name="Taketani R.G."/>
            <person name="Silva M.C.P."/>
            <person name="Loureco M.V."/>
            <person name="Andreote F.D."/>
        </authorList>
    </citation>
    <scope>NUCLEOTIDE SEQUENCE [LARGE SCALE GENOMIC DNA]</scope>
    <source>
        <strain evidence="2 3">Hex-1 MGV</strain>
    </source>
</reference>
<dbReference type="OrthoDB" id="10003889at2"/>
<gene>
    <name evidence="2" type="ORF">C5Y83_06330</name>
</gene>
<dbReference type="EMBL" id="PUHY01000005">
    <property type="protein sequence ID" value="PQO37558.1"/>
    <property type="molecule type" value="Genomic_DNA"/>
</dbReference>
<keyword evidence="1" id="KW-0472">Membrane</keyword>
<name>A0A2S8FZE6_9BACT</name>
<organism evidence="2 3">
    <name type="scientific">Blastopirellula marina</name>
    <dbReference type="NCBI Taxonomy" id="124"/>
    <lineage>
        <taxon>Bacteria</taxon>
        <taxon>Pseudomonadati</taxon>
        <taxon>Planctomycetota</taxon>
        <taxon>Planctomycetia</taxon>
        <taxon>Pirellulales</taxon>
        <taxon>Pirellulaceae</taxon>
        <taxon>Blastopirellula</taxon>
    </lineage>
</organism>
<keyword evidence="1" id="KW-0812">Transmembrane</keyword>
<protein>
    <submittedName>
        <fullName evidence="2">Uncharacterized protein</fullName>
    </submittedName>
</protein>